<dbReference type="EMBL" id="JAADJZ010000003">
    <property type="protein sequence ID" value="KAF2876088.1"/>
    <property type="molecule type" value="Genomic_DNA"/>
</dbReference>
<comment type="caution">
    <text evidence="2">The sequence shown here is derived from an EMBL/GenBank/DDBJ whole genome shotgun (WGS) entry which is preliminary data.</text>
</comment>
<feature type="compositionally biased region" description="Basic and acidic residues" evidence="1">
    <location>
        <begin position="1"/>
        <end position="12"/>
    </location>
</feature>
<feature type="compositionally biased region" description="Low complexity" evidence="1">
    <location>
        <begin position="136"/>
        <end position="169"/>
    </location>
</feature>
<feature type="compositionally biased region" description="Basic and acidic residues" evidence="1">
    <location>
        <begin position="124"/>
        <end position="134"/>
    </location>
</feature>
<proteinExistence type="predicted"/>
<feature type="region of interest" description="Disordered" evidence="1">
    <location>
        <begin position="482"/>
        <end position="521"/>
    </location>
</feature>
<organism evidence="2 3">
    <name type="scientific">Massariosphaeria phaeospora</name>
    <dbReference type="NCBI Taxonomy" id="100035"/>
    <lineage>
        <taxon>Eukaryota</taxon>
        <taxon>Fungi</taxon>
        <taxon>Dikarya</taxon>
        <taxon>Ascomycota</taxon>
        <taxon>Pezizomycotina</taxon>
        <taxon>Dothideomycetes</taxon>
        <taxon>Pleosporomycetidae</taxon>
        <taxon>Pleosporales</taxon>
        <taxon>Pleosporales incertae sedis</taxon>
        <taxon>Massariosphaeria</taxon>
    </lineage>
</organism>
<feature type="compositionally biased region" description="Low complexity" evidence="1">
    <location>
        <begin position="200"/>
        <end position="214"/>
    </location>
</feature>
<feature type="compositionally biased region" description="Pro residues" evidence="1">
    <location>
        <begin position="352"/>
        <end position="363"/>
    </location>
</feature>
<dbReference type="PRINTS" id="PR01217">
    <property type="entry name" value="PRICHEXTENSN"/>
</dbReference>
<dbReference type="OrthoDB" id="5427130at2759"/>
<evidence type="ECO:0000256" key="1">
    <source>
        <dbReference type="SAM" id="MobiDB-lite"/>
    </source>
</evidence>
<evidence type="ECO:0000313" key="3">
    <source>
        <dbReference type="Proteomes" id="UP000481861"/>
    </source>
</evidence>
<protein>
    <submittedName>
        <fullName evidence="2">Uncharacterized protein</fullName>
    </submittedName>
</protein>
<evidence type="ECO:0000313" key="2">
    <source>
        <dbReference type="EMBL" id="KAF2876088.1"/>
    </source>
</evidence>
<keyword evidence="3" id="KW-1185">Reference proteome</keyword>
<gene>
    <name evidence="2" type="ORF">BDV95DRAFT_216581</name>
</gene>
<feature type="region of interest" description="Disordered" evidence="1">
    <location>
        <begin position="112"/>
        <end position="248"/>
    </location>
</feature>
<feature type="compositionally biased region" description="Pro residues" evidence="1">
    <location>
        <begin position="310"/>
        <end position="327"/>
    </location>
</feature>
<feature type="compositionally biased region" description="Polar residues" evidence="1">
    <location>
        <begin position="48"/>
        <end position="79"/>
    </location>
</feature>
<feature type="region of interest" description="Disordered" evidence="1">
    <location>
        <begin position="309"/>
        <end position="381"/>
    </location>
</feature>
<reference evidence="2 3" key="1">
    <citation type="submission" date="2020-01" db="EMBL/GenBank/DDBJ databases">
        <authorList>
            <consortium name="DOE Joint Genome Institute"/>
            <person name="Haridas S."/>
            <person name="Albert R."/>
            <person name="Binder M."/>
            <person name="Bloem J."/>
            <person name="Labutti K."/>
            <person name="Salamov A."/>
            <person name="Andreopoulos B."/>
            <person name="Baker S.E."/>
            <person name="Barry K."/>
            <person name="Bills G."/>
            <person name="Bluhm B.H."/>
            <person name="Cannon C."/>
            <person name="Castanera R."/>
            <person name="Culley D.E."/>
            <person name="Daum C."/>
            <person name="Ezra D."/>
            <person name="Gonzalez J.B."/>
            <person name="Henrissat B."/>
            <person name="Kuo A."/>
            <person name="Liang C."/>
            <person name="Lipzen A."/>
            <person name="Lutzoni F."/>
            <person name="Magnuson J."/>
            <person name="Mondo S."/>
            <person name="Nolan M."/>
            <person name="Ohm R."/>
            <person name="Pangilinan J."/>
            <person name="Park H.-J.H."/>
            <person name="Ramirez L."/>
            <person name="Alfaro M."/>
            <person name="Sun H."/>
            <person name="Tritt A."/>
            <person name="Yoshinaga Y."/>
            <person name="Zwiers L.-H.L."/>
            <person name="Turgeon B.G."/>
            <person name="Goodwin S.B."/>
            <person name="Spatafora J.W."/>
            <person name="Crous P.W."/>
            <person name="Grigoriev I.V."/>
        </authorList>
    </citation>
    <scope>NUCLEOTIDE SEQUENCE [LARGE SCALE GENOMIC DNA]</scope>
    <source>
        <strain evidence="2 3">CBS 611.86</strain>
    </source>
</reference>
<feature type="compositionally biased region" description="Pro residues" evidence="1">
    <location>
        <begin position="183"/>
        <end position="199"/>
    </location>
</feature>
<dbReference type="AlphaFoldDB" id="A0A7C8ICH7"/>
<accession>A0A7C8ICH7</accession>
<dbReference type="Proteomes" id="UP000481861">
    <property type="component" value="Unassembled WGS sequence"/>
</dbReference>
<sequence length="532" mass="58294">MSSDYESDHLLSDDLVLAEEATTSPQKPSAPRQPLQPRDANMMPATPPSSQQQTFNPEKNGASTLSTPASSQQHSNAPTINVPARTEPYRLAFGEHKGKTLDRVPERYLEWLQKNVSRPPALRDALKVWQERRRGNSNSAPSSSQPLSTPTRPPASQQQQQQLPTPCSPHDMLSKYRSRPPSQIVPPPSTMPAPRPEYAPPSSSQPTPSKSQPPRRALQPELPSSQPTPPAATPSQRLPPPSSQPILYRNDTETEQPLYRLPFGTHRGKTLLEVPEHYIAYLLVDSSIADNMPGLGFALRLLGQGERPVRPAPLAPSPTVQPEPPSSAPVQPLGSSCLPTPPVQRVQHDPPSSAPPQSQPLPQPADTQAPTSTPVAPEPYRLDFGMHAGKTLLETPFHYLSYLKQAGIVETKPLLAAALAQHERLYPPASQWRFTFGKHKGALVADVPDNYIDWLKASPLWSENADLRAAVVWHERHAAVAPTPTVKEKKAAKKRKRGREYSEPVSGAAAPKRKSTHTRSGLCKGPRIVMGW</sequence>
<name>A0A7C8ICH7_9PLEO</name>
<feature type="compositionally biased region" description="Pro residues" evidence="1">
    <location>
        <begin position="226"/>
        <end position="243"/>
    </location>
</feature>
<feature type="region of interest" description="Disordered" evidence="1">
    <location>
        <begin position="1"/>
        <end position="85"/>
    </location>
</feature>